<keyword evidence="2" id="KW-0813">Transport</keyword>
<comment type="subcellular location">
    <subcellularLocation>
        <location evidence="1">Cell membrane</location>
        <topology evidence="1">Multi-pass membrane protein</topology>
    </subcellularLocation>
</comment>
<evidence type="ECO:0000256" key="10">
    <source>
        <dbReference type="SAM" id="Phobius"/>
    </source>
</evidence>
<feature type="transmembrane region" description="Helical" evidence="10">
    <location>
        <begin position="199"/>
        <end position="220"/>
    </location>
</feature>
<evidence type="ECO:0000256" key="3">
    <source>
        <dbReference type="ARBA" id="ARBA00022475"/>
    </source>
</evidence>
<name>A0A0R1R790_9LACO</name>
<proteinExistence type="predicted"/>
<feature type="transmembrane region" description="Helical" evidence="10">
    <location>
        <begin position="250"/>
        <end position="273"/>
    </location>
</feature>
<keyword evidence="4" id="KW-0762">Sugar transport</keyword>
<dbReference type="OrthoDB" id="9764596at2"/>
<feature type="transmembrane region" description="Helical" evidence="10">
    <location>
        <begin position="315"/>
        <end position="333"/>
    </location>
</feature>
<dbReference type="SUPFAM" id="SSF103473">
    <property type="entry name" value="MFS general substrate transporter"/>
    <property type="match status" value="1"/>
</dbReference>
<dbReference type="AlphaFoldDB" id="A0A0R1R790"/>
<feature type="transmembrane region" description="Helical" evidence="10">
    <location>
        <begin position="115"/>
        <end position="134"/>
    </location>
</feature>
<evidence type="ECO:0000256" key="9">
    <source>
        <dbReference type="SAM" id="MobiDB-lite"/>
    </source>
</evidence>
<evidence type="ECO:0000313" key="11">
    <source>
        <dbReference type="EMBL" id="KRL52625.1"/>
    </source>
</evidence>
<evidence type="ECO:0000256" key="6">
    <source>
        <dbReference type="ARBA" id="ARBA00022847"/>
    </source>
</evidence>
<dbReference type="InterPro" id="IPR001927">
    <property type="entry name" value="Na/Gal_symport"/>
</dbReference>
<gene>
    <name evidence="11" type="ORF">FD01_GL002086</name>
</gene>
<dbReference type="GO" id="GO:0005886">
    <property type="term" value="C:plasma membrane"/>
    <property type="evidence" value="ECO:0007669"/>
    <property type="project" value="UniProtKB-SubCell"/>
</dbReference>
<keyword evidence="12" id="KW-1185">Reference proteome</keyword>
<accession>A0A0R1R790</accession>
<feature type="transmembrane region" description="Helical" evidence="10">
    <location>
        <begin position="87"/>
        <end position="109"/>
    </location>
</feature>
<evidence type="ECO:0000256" key="7">
    <source>
        <dbReference type="ARBA" id="ARBA00022989"/>
    </source>
</evidence>
<feature type="transmembrane region" description="Helical" evidence="10">
    <location>
        <begin position="159"/>
        <end position="179"/>
    </location>
</feature>
<feature type="transmembrane region" description="Helical" evidence="10">
    <location>
        <begin position="429"/>
        <end position="447"/>
    </location>
</feature>
<protein>
    <submittedName>
        <fullName evidence="11">Galactose cation symporter</fullName>
    </submittedName>
</protein>
<dbReference type="GO" id="GO:0015293">
    <property type="term" value="F:symporter activity"/>
    <property type="evidence" value="ECO:0007669"/>
    <property type="project" value="UniProtKB-KW"/>
</dbReference>
<dbReference type="Pfam" id="PF13347">
    <property type="entry name" value="MFS_2"/>
    <property type="match status" value="1"/>
</dbReference>
<feature type="region of interest" description="Disordered" evidence="9">
    <location>
        <begin position="470"/>
        <end position="489"/>
    </location>
</feature>
<dbReference type="InterPro" id="IPR039672">
    <property type="entry name" value="MFS_2"/>
</dbReference>
<dbReference type="GO" id="GO:0006814">
    <property type="term" value="P:sodium ion transport"/>
    <property type="evidence" value="ECO:0007669"/>
    <property type="project" value="InterPro"/>
</dbReference>
<dbReference type="Gene3D" id="1.20.1250.20">
    <property type="entry name" value="MFS general substrate transporter like domains"/>
    <property type="match status" value="1"/>
</dbReference>
<keyword evidence="5 10" id="KW-0812">Transmembrane</keyword>
<evidence type="ECO:0000313" key="12">
    <source>
        <dbReference type="Proteomes" id="UP000051790"/>
    </source>
</evidence>
<dbReference type="PANTHER" id="PTHR11328">
    <property type="entry name" value="MAJOR FACILITATOR SUPERFAMILY DOMAIN-CONTAINING PROTEIN"/>
    <property type="match status" value="1"/>
</dbReference>
<feature type="transmembrane region" description="Helical" evidence="10">
    <location>
        <begin position="7"/>
        <end position="28"/>
    </location>
</feature>
<dbReference type="GO" id="GO:0008643">
    <property type="term" value="P:carbohydrate transport"/>
    <property type="evidence" value="ECO:0007669"/>
    <property type="project" value="InterPro"/>
</dbReference>
<organism evidence="11 12">
    <name type="scientific">Lacticaseibacillus manihotivorans DSM 13343 = JCM 12514</name>
    <dbReference type="NCBI Taxonomy" id="1423769"/>
    <lineage>
        <taxon>Bacteria</taxon>
        <taxon>Bacillati</taxon>
        <taxon>Bacillota</taxon>
        <taxon>Bacilli</taxon>
        <taxon>Lactobacillales</taxon>
        <taxon>Lactobacillaceae</taxon>
        <taxon>Lacticaseibacillus</taxon>
    </lineage>
</organism>
<feature type="transmembrane region" description="Helical" evidence="10">
    <location>
        <begin position="391"/>
        <end position="409"/>
    </location>
</feature>
<evidence type="ECO:0000256" key="8">
    <source>
        <dbReference type="ARBA" id="ARBA00023136"/>
    </source>
</evidence>
<dbReference type="InterPro" id="IPR018043">
    <property type="entry name" value="Na/Gal_symport_CS"/>
</dbReference>
<dbReference type="EMBL" id="AZEU01000029">
    <property type="protein sequence ID" value="KRL52625.1"/>
    <property type="molecule type" value="Genomic_DNA"/>
</dbReference>
<evidence type="ECO:0000256" key="4">
    <source>
        <dbReference type="ARBA" id="ARBA00022597"/>
    </source>
</evidence>
<keyword evidence="6" id="KW-0769">Symport</keyword>
<evidence type="ECO:0000256" key="1">
    <source>
        <dbReference type="ARBA" id="ARBA00004651"/>
    </source>
</evidence>
<dbReference type="Proteomes" id="UP000051790">
    <property type="component" value="Unassembled WGS sequence"/>
</dbReference>
<feature type="compositionally biased region" description="Low complexity" evidence="9">
    <location>
        <begin position="479"/>
        <end position="489"/>
    </location>
</feature>
<dbReference type="PROSITE" id="PS00872">
    <property type="entry name" value="NA_GALACTOSIDE_SYMP"/>
    <property type="match status" value="1"/>
</dbReference>
<dbReference type="RefSeq" id="WP_056962427.1">
    <property type="nucleotide sequence ID" value="NZ_AZEU01000029.1"/>
</dbReference>
<sequence length="489" mass="53703">MKHLKQYSSYAFGAFGHDAFYATLSTYFMLFVTSQLFNTADKGFNTRMIGYVTVMMTVIRIAEIACDPLIGGAVDNTQTRWGKFKPWLLTGATISSVMLVLIFTNFGGLATSQPLLYLVLFGLAFVILDIFYSFKDISFWSMLPALSTDSKVRARFGTIGRFGSTLGAQGVPIIIYPLIVFFSQQFSGTQGSTKTQAGWTGFAVVIGLLSFLGALGVALGTKEKQNLLRKNTEHVRFRDVFKVIGQNDQLMWLSLAYFLFAMSYVVTNSLTAYYFTYVLGAADKFYLVGVITAILGIISVVLFPTLVAVLHREKIFVGGIAMMFIGYLLFLLAGTNLTMVLFAVAIFFFPYPMIFLAALMTITDSVEYGQWKNGTRNESVTLSVRPLIDKLAGAIAMGVVGLAAVHAGMVGNAKPSSITAGELSTFKAYMFYIPMVMLILSALVYTFKVKLSEKRHTEIVRDLERKLRAEAKADDATDADAPAAAPEQA</sequence>
<evidence type="ECO:0000256" key="5">
    <source>
        <dbReference type="ARBA" id="ARBA00022692"/>
    </source>
</evidence>
<comment type="caution">
    <text evidence="11">The sequence shown here is derived from an EMBL/GenBank/DDBJ whole genome shotgun (WGS) entry which is preliminary data.</text>
</comment>
<dbReference type="NCBIfam" id="TIGR00792">
    <property type="entry name" value="gph"/>
    <property type="match status" value="1"/>
</dbReference>
<reference evidence="11 12" key="1">
    <citation type="journal article" date="2015" name="Genome Announc.">
        <title>Expanding the biotechnology potential of lactobacilli through comparative genomics of 213 strains and associated genera.</title>
        <authorList>
            <person name="Sun Z."/>
            <person name="Harris H.M."/>
            <person name="McCann A."/>
            <person name="Guo C."/>
            <person name="Argimon S."/>
            <person name="Zhang W."/>
            <person name="Yang X."/>
            <person name="Jeffery I.B."/>
            <person name="Cooney J.C."/>
            <person name="Kagawa T.F."/>
            <person name="Liu W."/>
            <person name="Song Y."/>
            <person name="Salvetti E."/>
            <person name="Wrobel A."/>
            <person name="Rasinkangas P."/>
            <person name="Parkhill J."/>
            <person name="Rea M.C."/>
            <person name="O'Sullivan O."/>
            <person name="Ritari J."/>
            <person name="Douillard F.P."/>
            <person name="Paul Ross R."/>
            <person name="Yang R."/>
            <person name="Briner A.E."/>
            <person name="Felis G.E."/>
            <person name="de Vos W.M."/>
            <person name="Barrangou R."/>
            <person name="Klaenhammer T.R."/>
            <person name="Caufield P.W."/>
            <person name="Cui Y."/>
            <person name="Zhang H."/>
            <person name="O'Toole P.W."/>
        </authorList>
    </citation>
    <scope>NUCLEOTIDE SEQUENCE [LARGE SCALE GENOMIC DNA]</scope>
    <source>
        <strain evidence="11 12">DSM 13343</strain>
    </source>
</reference>
<dbReference type="PATRIC" id="fig|1423769.4.peg.2243"/>
<dbReference type="CDD" id="cd17332">
    <property type="entry name" value="MFS_MelB_like"/>
    <property type="match status" value="1"/>
</dbReference>
<feature type="transmembrane region" description="Helical" evidence="10">
    <location>
        <begin position="339"/>
        <end position="362"/>
    </location>
</feature>
<dbReference type="PANTHER" id="PTHR11328:SF36">
    <property type="entry name" value="MELIBIOSE PERMEASE"/>
    <property type="match status" value="1"/>
</dbReference>
<evidence type="ECO:0000256" key="2">
    <source>
        <dbReference type="ARBA" id="ARBA00022448"/>
    </source>
</evidence>
<keyword evidence="8 10" id="KW-0472">Membrane</keyword>
<keyword evidence="3" id="KW-1003">Cell membrane</keyword>
<feature type="transmembrane region" description="Helical" evidence="10">
    <location>
        <begin position="285"/>
        <end position="308"/>
    </location>
</feature>
<dbReference type="InterPro" id="IPR036259">
    <property type="entry name" value="MFS_trans_sf"/>
</dbReference>
<keyword evidence="7 10" id="KW-1133">Transmembrane helix</keyword>